<dbReference type="InterPro" id="IPR000524">
    <property type="entry name" value="Tscrpt_reg_HTH_GntR"/>
</dbReference>
<keyword evidence="3" id="KW-0804">Transcription</keyword>
<dbReference type="InterPro" id="IPR008920">
    <property type="entry name" value="TF_FadR/GntR_C"/>
</dbReference>
<evidence type="ECO:0000313" key="5">
    <source>
        <dbReference type="EMBL" id="PJJ53706.1"/>
    </source>
</evidence>
<sequence length="239" mass="26148">MALTDQAILEIKGMLLRGELGPGDRLPPEKELSEALGLSRNSLREAVKALELIRVLDVRRGDGTYVTSLEPRLLLEAMSFVVDLHQDSSVLELFEARRILEPGAAVLAGRRAKPEDVEGLWTLLDEVDEDTGVEDLVAHDITFHAAIVAMSGNSYLMSILDGLSSRTLRARIWRGLTEQGAVQRTLSEHRTIVDAIASGDDELVRAVVTSHIGGVERWLHTAGDAPHDLETQHVPDRGA</sequence>
<comment type="caution">
    <text evidence="5">The sequence shown here is derived from an EMBL/GenBank/DDBJ whole genome shotgun (WGS) entry which is preliminary data.</text>
</comment>
<dbReference type="PROSITE" id="PS50949">
    <property type="entry name" value="HTH_GNTR"/>
    <property type="match status" value="1"/>
</dbReference>
<evidence type="ECO:0000256" key="3">
    <source>
        <dbReference type="ARBA" id="ARBA00023163"/>
    </source>
</evidence>
<dbReference type="CDD" id="cd07377">
    <property type="entry name" value="WHTH_GntR"/>
    <property type="match status" value="1"/>
</dbReference>
<dbReference type="SUPFAM" id="SSF48008">
    <property type="entry name" value="GntR ligand-binding domain-like"/>
    <property type="match status" value="1"/>
</dbReference>
<dbReference type="SMART" id="SM00895">
    <property type="entry name" value="FCD"/>
    <property type="match status" value="1"/>
</dbReference>
<dbReference type="InterPro" id="IPR011711">
    <property type="entry name" value="GntR_C"/>
</dbReference>
<keyword evidence="1" id="KW-0805">Transcription regulation</keyword>
<dbReference type="AlphaFoldDB" id="A0A2M9B6X1"/>
<accession>A0A2M9B6X1</accession>
<dbReference type="Gene3D" id="1.10.10.10">
    <property type="entry name" value="Winged helix-like DNA-binding domain superfamily/Winged helix DNA-binding domain"/>
    <property type="match status" value="1"/>
</dbReference>
<keyword evidence="5" id="KW-0670">Pyruvate</keyword>
<evidence type="ECO:0000256" key="1">
    <source>
        <dbReference type="ARBA" id="ARBA00023015"/>
    </source>
</evidence>
<dbReference type="GO" id="GO:0003677">
    <property type="term" value="F:DNA binding"/>
    <property type="evidence" value="ECO:0007669"/>
    <property type="project" value="UniProtKB-KW"/>
</dbReference>
<dbReference type="SUPFAM" id="SSF46785">
    <property type="entry name" value="Winged helix' DNA-binding domain"/>
    <property type="match status" value="1"/>
</dbReference>
<dbReference type="RefSeq" id="WP_100415259.1">
    <property type="nucleotide sequence ID" value="NZ_PGEZ01000002.1"/>
</dbReference>
<dbReference type="EMBL" id="PGEZ01000002">
    <property type="protein sequence ID" value="PJJ53706.1"/>
    <property type="molecule type" value="Genomic_DNA"/>
</dbReference>
<evidence type="ECO:0000313" key="6">
    <source>
        <dbReference type="Proteomes" id="UP000230842"/>
    </source>
</evidence>
<dbReference type="Proteomes" id="UP000230842">
    <property type="component" value="Unassembled WGS sequence"/>
</dbReference>
<proteinExistence type="predicted"/>
<dbReference type="Gene3D" id="1.20.120.530">
    <property type="entry name" value="GntR ligand-binding domain-like"/>
    <property type="match status" value="1"/>
</dbReference>
<name>A0A2M9B6X1_9ACTN</name>
<organism evidence="5 6">
    <name type="scientific">Mumia flava</name>
    <dbReference type="NCBI Taxonomy" id="1348852"/>
    <lineage>
        <taxon>Bacteria</taxon>
        <taxon>Bacillati</taxon>
        <taxon>Actinomycetota</taxon>
        <taxon>Actinomycetes</taxon>
        <taxon>Propionibacteriales</taxon>
        <taxon>Nocardioidaceae</taxon>
        <taxon>Mumia</taxon>
    </lineage>
</organism>
<dbReference type="OrthoDB" id="3172099at2"/>
<dbReference type="Pfam" id="PF00392">
    <property type="entry name" value="GntR"/>
    <property type="match status" value="1"/>
</dbReference>
<dbReference type="InterPro" id="IPR036390">
    <property type="entry name" value="WH_DNA-bd_sf"/>
</dbReference>
<feature type="domain" description="HTH gntR-type" evidence="4">
    <location>
        <begin position="1"/>
        <end position="69"/>
    </location>
</feature>
<evidence type="ECO:0000256" key="2">
    <source>
        <dbReference type="ARBA" id="ARBA00023125"/>
    </source>
</evidence>
<reference evidence="5 6" key="1">
    <citation type="submission" date="2017-11" db="EMBL/GenBank/DDBJ databases">
        <title>Genomic Encyclopedia of Archaeal and Bacterial Type Strains, Phase II (KMG-II): From Individual Species to Whole Genera.</title>
        <authorList>
            <person name="Goeker M."/>
        </authorList>
    </citation>
    <scope>NUCLEOTIDE SEQUENCE [LARGE SCALE GENOMIC DNA]</scope>
    <source>
        <strain evidence="5 6">DSM 27763</strain>
    </source>
</reference>
<keyword evidence="6" id="KW-1185">Reference proteome</keyword>
<dbReference type="PANTHER" id="PTHR43537">
    <property type="entry name" value="TRANSCRIPTIONAL REGULATOR, GNTR FAMILY"/>
    <property type="match status" value="1"/>
</dbReference>
<gene>
    <name evidence="5" type="ORF">CLV56_3198</name>
</gene>
<keyword evidence="2" id="KW-0238">DNA-binding</keyword>
<dbReference type="SMART" id="SM00345">
    <property type="entry name" value="HTH_GNTR"/>
    <property type="match status" value="1"/>
</dbReference>
<dbReference type="InterPro" id="IPR036388">
    <property type="entry name" value="WH-like_DNA-bd_sf"/>
</dbReference>
<dbReference type="GO" id="GO:0003700">
    <property type="term" value="F:DNA-binding transcription factor activity"/>
    <property type="evidence" value="ECO:0007669"/>
    <property type="project" value="InterPro"/>
</dbReference>
<dbReference type="PANTHER" id="PTHR43537:SF5">
    <property type="entry name" value="UXU OPERON TRANSCRIPTIONAL REGULATOR"/>
    <property type="match status" value="1"/>
</dbReference>
<protein>
    <submittedName>
        <fullName evidence="5">GntR family transcriptional repressor for pyruvate dehydrogenase complex</fullName>
    </submittedName>
</protein>
<dbReference type="Pfam" id="PF07729">
    <property type="entry name" value="FCD"/>
    <property type="match status" value="1"/>
</dbReference>
<dbReference type="PRINTS" id="PR00035">
    <property type="entry name" value="HTHGNTR"/>
</dbReference>
<evidence type="ECO:0000259" key="4">
    <source>
        <dbReference type="PROSITE" id="PS50949"/>
    </source>
</evidence>